<dbReference type="RefSeq" id="WP_382403408.1">
    <property type="nucleotide sequence ID" value="NZ_JBHSWH010000001.1"/>
</dbReference>
<keyword evidence="2" id="KW-0378">Hydrolase</keyword>
<dbReference type="PANTHER" id="PTHR43798">
    <property type="entry name" value="MONOACYLGLYCEROL LIPASE"/>
    <property type="match status" value="1"/>
</dbReference>
<evidence type="ECO:0000313" key="2">
    <source>
        <dbReference type="EMBL" id="MFC6706717.1"/>
    </source>
</evidence>
<dbReference type="GO" id="GO:0016787">
    <property type="term" value="F:hydrolase activity"/>
    <property type="evidence" value="ECO:0007669"/>
    <property type="project" value="UniProtKB-KW"/>
</dbReference>
<dbReference type="InterPro" id="IPR000639">
    <property type="entry name" value="Epox_hydrolase-like"/>
</dbReference>
<sequence>MVESTFMNGSRRVRFVDIHGHRRAFVKTGSGPVLLLLHGVACDHTTWDRVIAPLATDYTVIAPDLLGHGQSAKPRADYSLGAYANGMRDLLAILGVERATIVGHSFGGGVAMQFAYQFPELTERLILVAPGGVGREVSPMIRLATAPGFKQLMGVLTVPGVRHVNRTGLRLAHAARLPGTRDIDEIAKIYDSFAQPGACAAVQQVLRGVVDRRGQFVTMADRAYLTESMPISVVWGAQDPIIPASQAHLVERLAPGAQVEIIDDSGHFPHRDHSEQFIRIVQDFMATTTPAPYDRERTRELLRGERSSRSARGRAVRRPIAAVASLIN</sequence>
<evidence type="ECO:0000259" key="1">
    <source>
        <dbReference type="Pfam" id="PF00561"/>
    </source>
</evidence>
<dbReference type="InterPro" id="IPR050266">
    <property type="entry name" value="AB_hydrolase_sf"/>
</dbReference>
<name>A0ABW2AIE8_9MICO</name>
<proteinExistence type="predicted"/>
<evidence type="ECO:0000313" key="3">
    <source>
        <dbReference type="Proteomes" id="UP001596298"/>
    </source>
</evidence>
<dbReference type="Gene3D" id="3.40.50.1820">
    <property type="entry name" value="alpha/beta hydrolase"/>
    <property type="match status" value="1"/>
</dbReference>
<dbReference type="EMBL" id="JBHSWH010000001">
    <property type="protein sequence ID" value="MFC6706717.1"/>
    <property type="molecule type" value="Genomic_DNA"/>
</dbReference>
<dbReference type="PRINTS" id="PR00412">
    <property type="entry name" value="EPOXHYDRLASE"/>
</dbReference>
<accession>A0ABW2AIE8</accession>
<dbReference type="InterPro" id="IPR029058">
    <property type="entry name" value="AB_hydrolase_fold"/>
</dbReference>
<protein>
    <submittedName>
        <fullName evidence="2">Alpha/beta fold hydrolase</fullName>
    </submittedName>
</protein>
<dbReference type="PANTHER" id="PTHR43798:SF33">
    <property type="entry name" value="HYDROLASE, PUTATIVE (AFU_ORTHOLOGUE AFUA_2G14860)-RELATED"/>
    <property type="match status" value="1"/>
</dbReference>
<feature type="domain" description="AB hydrolase-1" evidence="1">
    <location>
        <begin position="32"/>
        <end position="272"/>
    </location>
</feature>
<keyword evidence="3" id="KW-1185">Reference proteome</keyword>
<dbReference type="SUPFAM" id="SSF53474">
    <property type="entry name" value="alpha/beta-Hydrolases"/>
    <property type="match status" value="1"/>
</dbReference>
<gene>
    <name evidence="2" type="ORF">ACFQDH_16000</name>
</gene>
<dbReference type="InterPro" id="IPR000073">
    <property type="entry name" value="AB_hydrolase_1"/>
</dbReference>
<reference evidence="3" key="1">
    <citation type="journal article" date="2019" name="Int. J. Syst. Evol. Microbiol.">
        <title>The Global Catalogue of Microorganisms (GCM) 10K type strain sequencing project: providing services to taxonomists for standard genome sequencing and annotation.</title>
        <authorList>
            <consortium name="The Broad Institute Genomics Platform"/>
            <consortium name="The Broad Institute Genome Sequencing Center for Infectious Disease"/>
            <person name="Wu L."/>
            <person name="Ma J."/>
        </authorList>
    </citation>
    <scope>NUCLEOTIDE SEQUENCE [LARGE SCALE GENOMIC DNA]</scope>
    <source>
        <strain evidence="3">CCUG 58127</strain>
    </source>
</reference>
<organism evidence="2 3">
    <name type="scientific">Flexivirga alba</name>
    <dbReference type="NCBI Taxonomy" id="702742"/>
    <lineage>
        <taxon>Bacteria</taxon>
        <taxon>Bacillati</taxon>
        <taxon>Actinomycetota</taxon>
        <taxon>Actinomycetes</taxon>
        <taxon>Micrococcales</taxon>
        <taxon>Dermacoccaceae</taxon>
        <taxon>Flexivirga</taxon>
    </lineage>
</organism>
<dbReference type="PRINTS" id="PR00111">
    <property type="entry name" value="ABHYDROLASE"/>
</dbReference>
<dbReference type="Pfam" id="PF00561">
    <property type="entry name" value="Abhydrolase_1"/>
    <property type="match status" value="1"/>
</dbReference>
<dbReference type="Proteomes" id="UP001596298">
    <property type="component" value="Unassembled WGS sequence"/>
</dbReference>
<comment type="caution">
    <text evidence="2">The sequence shown here is derived from an EMBL/GenBank/DDBJ whole genome shotgun (WGS) entry which is preliminary data.</text>
</comment>